<dbReference type="RefSeq" id="WP_201427092.1">
    <property type="nucleotide sequence ID" value="NZ_JAEQMG010000047.1"/>
</dbReference>
<proteinExistence type="predicted"/>
<evidence type="ECO:0000313" key="1">
    <source>
        <dbReference type="EMBL" id="MBK6087947.1"/>
    </source>
</evidence>
<dbReference type="AlphaFoldDB" id="A0A934TYR1"/>
<dbReference type="EMBL" id="JAEQMG010000047">
    <property type="protein sequence ID" value="MBK6087947.1"/>
    <property type="molecule type" value="Genomic_DNA"/>
</dbReference>
<evidence type="ECO:0000313" key="2">
    <source>
        <dbReference type="Proteomes" id="UP000633365"/>
    </source>
</evidence>
<dbReference type="Proteomes" id="UP000633365">
    <property type="component" value="Unassembled WGS sequence"/>
</dbReference>
<keyword evidence="2" id="KW-1185">Reference proteome</keyword>
<gene>
    <name evidence="1" type="ORF">JKK62_04660</name>
</gene>
<protein>
    <submittedName>
        <fullName evidence="1">Uncharacterized protein</fullName>
    </submittedName>
</protein>
<comment type="caution">
    <text evidence="1">The sequence shown here is derived from an EMBL/GenBank/DDBJ whole genome shotgun (WGS) entry which is preliminary data.</text>
</comment>
<organism evidence="1 2">
    <name type="scientific">Ruminococcus difficilis</name>
    <dbReference type="NCBI Taxonomy" id="2763069"/>
    <lineage>
        <taxon>Bacteria</taxon>
        <taxon>Bacillati</taxon>
        <taxon>Bacillota</taxon>
        <taxon>Clostridia</taxon>
        <taxon>Eubacteriales</taxon>
        <taxon>Oscillospiraceae</taxon>
        <taxon>Ruminococcus</taxon>
    </lineage>
</organism>
<reference evidence="1" key="1">
    <citation type="submission" date="2021-01" db="EMBL/GenBank/DDBJ databases">
        <title>Genome public.</title>
        <authorList>
            <person name="Liu C."/>
            <person name="Sun Q."/>
        </authorList>
    </citation>
    <scope>NUCLEOTIDE SEQUENCE</scope>
    <source>
        <strain evidence="1">M6</strain>
    </source>
</reference>
<sequence>MAFHKNGDCENCNGIGYVVDDCDKKAMYDEADRMTENAGFMSMAMAVRQLYKTQKYKFHVCPECHGTGKPKAN</sequence>
<accession>A0A934TYR1</accession>
<name>A0A934TYR1_9FIRM</name>